<dbReference type="PANTHER" id="PTHR43333">
    <property type="entry name" value="2-HACID_DH_C DOMAIN-CONTAINING PROTEIN"/>
    <property type="match status" value="1"/>
</dbReference>
<dbReference type="PANTHER" id="PTHR43333:SF1">
    <property type="entry name" value="D-ISOMER SPECIFIC 2-HYDROXYACID DEHYDROGENASE NAD-BINDING DOMAIN-CONTAINING PROTEIN"/>
    <property type="match status" value="1"/>
</dbReference>
<evidence type="ECO:0000313" key="6">
    <source>
        <dbReference type="EMBL" id="CAB5024051.1"/>
    </source>
</evidence>
<evidence type="ECO:0000256" key="2">
    <source>
        <dbReference type="ARBA" id="ARBA00023027"/>
    </source>
</evidence>
<dbReference type="CDD" id="cd05300">
    <property type="entry name" value="2-Hacid_dh_1"/>
    <property type="match status" value="1"/>
</dbReference>
<accession>A0A6J7R5Q3</accession>
<dbReference type="Pfam" id="PF02826">
    <property type="entry name" value="2-Hacid_dh_C"/>
    <property type="match status" value="1"/>
</dbReference>
<keyword evidence="2" id="KW-0520">NAD</keyword>
<organism evidence="6">
    <name type="scientific">freshwater metagenome</name>
    <dbReference type="NCBI Taxonomy" id="449393"/>
    <lineage>
        <taxon>unclassified sequences</taxon>
        <taxon>metagenomes</taxon>
        <taxon>ecological metagenomes</taxon>
    </lineage>
</organism>
<dbReference type="GO" id="GO:0051287">
    <property type="term" value="F:NAD binding"/>
    <property type="evidence" value="ECO:0007669"/>
    <property type="project" value="InterPro"/>
</dbReference>
<feature type="domain" description="D-isomer specific 2-hydroxyacid dehydrogenase NAD-binding" evidence="3">
    <location>
        <begin position="133"/>
        <end position="305"/>
    </location>
</feature>
<reference evidence="6" key="1">
    <citation type="submission" date="2020-05" db="EMBL/GenBank/DDBJ databases">
        <authorList>
            <person name="Chiriac C."/>
            <person name="Salcher M."/>
            <person name="Ghai R."/>
            <person name="Kavagutti S V."/>
        </authorList>
    </citation>
    <scope>NUCLEOTIDE SEQUENCE</scope>
</reference>
<evidence type="ECO:0000313" key="4">
    <source>
        <dbReference type="EMBL" id="CAB4807135.1"/>
    </source>
</evidence>
<dbReference type="SUPFAM" id="SSF51735">
    <property type="entry name" value="NAD(P)-binding Rossmann-fold domains"/>
    <property type="match status" value="1"/>
</dbReference>
<dbReference type="EMBL" id="CAFBPV010000004">
    <property type="protein sequence ID" value="CAB5024051.1"/>
    <property type="molecule type" value="Genomic_DNA"/>
</dbReference>
<evidence type="ECO:0000259" key="3">
    <source>
        <dbReference type="Pfam" id="PF02826"/>
    </source>
</evidence>
<dbReference type="InterPro" id="IPR006140">
    <property type="entry name" value="D-isomer_DH_NAD-bd"/>
</dbReference>
<dbReference type="AlphaFoldDB" id="A0A6J7R5Q3"/>
<protein>
    <submittedName>
        <fullName evidence="6">Unannotated protein</fullName>
    </submittedName>
</protein>
<sequence length="342" mass="37904">MEINSVAIGTFIEPELVEKIRLEFPKLHVVYEPKILPAPRYKCDHYAPSRDLSDAEIKKWLEVTSGVDAYFDFDWYNPEEMFARNPSLKWIQATSAGIGGFMKRSGLDLAPITVTTAGGIHAIPLSEFALTGALYFTKSFPLINDWKSKKHWERYTTSQLAGKRILIIGLGGIGRKAAETFKGLGLDVIGLGRTKDGSNNPNIRKVITREDLRNELPEIDIILVCCPLTDETEGLIGAKEFSVIKPNTILINISRGQVVEQASMIEALNDGRLLGACLDVFNEEPLPKENPLWSMPNVLISPHSASTVATENAALIDLFCQNLTLIESGQTPKNLYVSKRGY</sequence>
<name>A0A6J7R5Q3_9ZZZZ</name>
<gene>
    <name evidence="4" type="ORF">UFOPK3124_00138</name>
    <name evidence="5" type="ORF">UFOPK3480_00389</name>
    <name evidence="6" type="ORF">UFOPK4165_00131</name>
</gene>
<proteinExistence type="predicted"/>
<evidence type="ECO:0000313" key="5">
    <source>
        <dbReference type="EMBL" id="CAB4880878.1"/>
    </source>
</evidence>
<keyword evidence="1" id="KW-0560">Oxidoreductase</keyword>
<dbReference type="Gene3D" id="3.40.50.720">
    <property type="entry name" value="NAD(P)-binding Rossmann-like Domain"/>
    <property type="match status" value="2"/>
</dbReference>
<dbReference type="EMBL" id="CAFBLY010000018">
    <property type="protein sequence ID" value="CAB4880878.1"/>
    <property type="molecule type" value="Genomic_DNA"/>
</dbReference>
<dbReference type="EMBL" id="CAFAAY010000005">
    <property type="protein sequence ID" value="CAB4807135.1"/>
    <property type="molecule type" value="Genomic_DNA"/>
</dbReference>
<dbReference type="GO" id="GO:0016491">
    <property type="term" value="F:oxidoreductase activity"/>
    <property type="evidence" value="ECO:0007669"/>
    <property type="project" value="UniProtKB-KW"/>
</dbReference>
<evidence type="ECO:0000256" key="1">
    <source>
        <dbReference type="ARBA" id="ARBA00023002"/>
    </source>
</evidence>
<dbReference type="InterPro" id="IPR036291">
    <property type="entry name" value="NAD(P)-bd_dom_sf"/>
</dbReference>